<reference evidence="2 3" key="1">
    <citation type="submission" date="2019-09" db="EMBL/GenBank/DDBJ databases">
        <title>Phylogeny of genus Pseudoclavibacter and closely related genus.</title>
        <authorList>
            <person name="Li Y."/>
        </authorList>
    </citation>
    <scope>NUCLEOTIDE SEQUENCE [LARGE SCALE GENOMIC DNA]</scope>
    <source>
        <strain evidence="2 3">DSM 23821</strain>
    </source>
</reference>
<dbReference type="OrthoDB" id="4990393at2"/>
<dbReference type="EMBL" id="WBJZ01000001">
    <property type="protein sequence ID" value="KAB1662385.1"/>
    <property type="molecule type" value="Genomic_DNA"/>
</dbReference>
<evidence type="ECO:0000313" key="2">
    <source>
        <dbReference type="EMBL" id="KAB1662385.1"/>
    </source>
</evidence>
<feature type="compositionally biased region" description="Basic and acidic residues" evidence="1">
    <location>
        <begin position="1"/>
        <end position="11"/>
    </location>
</feature>
<sequence>MDENFEGRDGDDGAGDTGRPDDRSPPRPIVGAWSVVEEDRSAADIVPWLLFAHDGELRGFDGCNAFRGRWTEIVRGAALEVERDERRACVRGTTALQSATTVVFADDTPGVLHAFDGDARLLLRLAWAPENDIRPGVAHRDESDGDAANGDVHD</sequence>
<dbReference type="Proteomes" id="UP000467240">
    <property type="component" value="Unassembled WGS sequence"/>
</dbReference>
<comment type="caution">
    <text evidence="2">The sequence shown here is derived from an EMBL/GenBank/DDBJ whole genome shotgun (WGS) entry which is preliminary data.</text>
</comment>
<accession>A0A7J5C1K7</accession>
<protein>
    <submittedName>
        <fullName evidence="2">META domain-containing protein</fullName>
    </submittedName>
</protein>
<name>A0A7J5C1K7_9MICO</name>
<evidence type="ECO:0000256" key="1">
    <source>
        <dbReference type="SAM" id="MobiDB-lite"/>
    </source>
</evidence>
<dbReference type="RefSeq" id="WP_158038818.1">
    <property type="nucleotide sequence ID" value="NZ_JACCFV010000001.1"/>
</dbReference>
<feature type="region of interest" description="Disordered" evidence="1">
    <location>
        <begin position="1"/>
        <end position="29"/>
    </location>
</feature>
<gene>
    <name evidence="2" type="ORF">F8O01_00060</name>
</gene>
<keyword evidence="3" id="KW-1185">Reference proteome</keyword>
<proteinExistence type="predicted"/>
<feature type="region of interest" description="Disordered" evidence="1">
    <location>
        <begin position="134"/>
        <end position="154"/>
    </location>
</feature>
<dbReference type="AlphaFoldDB" id="A0A7J5C1K7"/>
<evidence type="ECO:0000313" key="3">
    <source>
        <dbReference type="Proteomes" id="UP000467240"/>
    </source>
</evidence>
<organism evidence="2 3">
    <name type="scientific">Pseudoclavibacter chungangensis</name>
    <dbReference type="NCBI Taxonomy" id="587635"/>
    <lineage>
        <taxon>Bacteria</taxon>
        <taxon>Bacillati</taxon>
        <taxon>Actinomycetota</taxon>
        <taxon>Actinomycetes</taxon>
        <taxon>Micrococcales</taxon>
        <taxon>Microbacteriaceae</taxon>
        <taxon>Pseudoclavibacter</taxon>
    </lineage>
</organism>